<feature type="region of interest" description="Disordered" evidence="2">
    <location>
        <begin position="59"/>
        <end position="112"/>
    </location>
</feature>
<feature type="coiled-coil region" evidence="1">
    <location>
        <begin position="24"/>
        <end position="58"/>
    </location>
</feature>
<evidence type="ECO:0000313" key="4">
    <source>
        <dbReference type="Proteomes" id="UP000182649"/>
    </source>
</evidence>
<name>A0A1I7F311_9PROT</name>
<evidence type="ECO:0000313" key="3">
    <source>
        <dbReference type="EMBL" id="SFU30546.1"/>
    </source>
</evidence>
<feature type="compositionally biased region" description="Polar residues" evidence="2">
    <location>
        <begin position="72"/>
        <end position="86"/>
    </location>
</feature>
<evidence type="ECO:0000256" key="2">
    <source>
        <dbReference type="SAM" id="MobiDB-lite"/>
    </source>
</evidence>
<keyword evidence="1" id="KW-0175">Coiled coil</keyword>
<dbReference type="AlphaFoldDB" id="A0A1I7F311"/>
<evidence type="ECO:0000256" key="1">
    <source>
        <dbReference type="SAM" id="Coils"/>
    </source>
</evidence>
<sequence>MGGSLFLVNPFSIRAQQITEATSLNQLMIKLEERDQVIADLQRRIQQLEQRVGGAQQSAESAVAAQSPPTPSTKAVANKSVQQTPANEVATKTPGVETQPAAVAQSKTGPGNFEVDEEAAERALERTLVQTGALLLPFGLAEIQPYVSYVHFDNDQPALLRDHAGNIAAVTNIQRRRNDIEVGVFSRLGLPFGTQAELSIPGRVINTSTVVGIVNQETANTTPMLGDIRVGLAKTLLRESGWLPDIVGRITWDTDTGKRQTFSNASTGGLVSGELIDHISRNASSF</sequence>
<protein>
    <submittedName>
        <fullName evidence="3">Uncharacterized protein</fullName>
    </submittedName>
</protein>
<reference evidence="3 4" key="1">
    <citation type="submission" date="2016-10" db="EMBL/GenBank/DDBJ databases">
        <authorList>
            <person name="de Groot N.N."/>
        </authorList>
    </citation>
    <scope>NUCLEOTIDE SEQUENCE [LARGE SCALE GENOMIC DNA]</scope>
    <source>
        <strain evidence="3 4">Nl14</strain>
    </source>
</reference>
<organism evidence="3 4">
    <name type="scientific">Nitrosospira multiformis</name>
    <dbReference type="NCBI Taxonomy" id="1231"/>
    <lineage>
        <taxon>Bacteria</taxon>
        <taxon>Pseudomonadati</taxon>
        <taxon>Pseudomonadota</taxon>
        <taxon>Betaproteobacteria</taxon>
        <taxon>Nitrosomonadales</taxon>
        <taxon>Nitrosomonadaceae</taxon>
        <taxon>Nitrosospira</taxon>
    </lineage>
</organism>
<accession>A0A1I7F311</accession>
<proteinExistence type="predicted"/>
<dbReference type="Proteomes" id="UP000182649">
    <property type="component" value="Unassembled WGS sequence"/>
</dbReference>
<gene>
    <name evidence="3" type="ORF">SAMN05216417_10182</name>
</gene>
<dbReference type="EMBL" id="FPBZ01000001">
    <property type="protein sequence ID" value="SFU30546.1"/>
    <property type="molecule type" value="Genomic_DNA"/>
</dbReference>